<reference evidence="5" key="2">
    <citation type="journal article" date="2021" name="PeerJ">
        <title>Extensive microbial diversity within the chicken gut microbiome revealed by metagenomics and culture.</title>
        <authorList>
            <person name="Gilroy R."/>
            <person name="Ravi A."/>
            <person name="Getino M."/>
            <person name="Pursley I."/>
            <person name="Horton D.L."/>
            <person name="Alikhan N.F."/>
            <person name="Baker D."/>
            <person name="Gharbi K."/>
            <person name="Hall N."/>
            <person name="Watson M."/>
            <person name="Adriaenssens E.M."/>
            <person name="Foster-Nyarko E."/>
            <person name="Jarju S."/>
            <person name="Secka A."/>
            <person name="Antonio M."/>
            <person name="Oren A."/>
            <person name="Chaudhuri R.R."/>
            <person name="La Ragione R."/>
            <person name="Hildebrand F."/>
            <person name="Pallen M.J."/>
        </authorList>
    </citation>
    <scope>NUCLEOTIDE SEQUENCE</scope>
    <source>
        <strain evidence="5">9366</strain>
    </source>
</reference>
<dbReference type="NCBIfam" id="TIGR02092">
    <property type="entry name" value="glgD"/>
    <property type="match status" value="1"/>
</dbReference>
<reference evidence="5" key="1">
    <citation type="submission" date="2020-10" db="EMBL/GenBank/DDBJ databases">
        <authorList>
            <person name="Gilroy R."/>
        </authorList>
    </citation>
    <scope>NUCLEOTIDE SEQUENCE</scope>
    <source>
        <strain evidence="5">9366</strain>
    </source>
</reference>
<dbReference type="CDD" id="cd02508">
    <property type="entry name" value="ADP_Glucose_PP"/>
    <property type="match status" value="1"/>
</dbReference>
<dbReference type="InterPro" id="IPR011831">
    <property type="entry name" value="ADP-Glc_PPase"/>
</dbReference>
<evidence type="ECO:0000256" key="2">
    <source>
        <dbReference type="ARBA" id="ARBA00023056"/>
    </source>
</evidence>
<organism evidence="5 6">
    <name type="scientific">Candidatus Caccalectryoclostridium excrementigallinarum</name>
    <dbReference type="NCBI Taxonomy" id="2840710"/>
    <lineage>
        <taxon>Bacteria</taxon>
        <taxon>Bacillati</taxon>
        <taxon>Bacillota</taxon>
        <taxon>Clostridia</taxon>
        <taxon>Christensenellales</taxon>
        <taxon>Christensenellaceae</taxon>
        <taxon>Christensenellaceae incertae sedis</taxon>
        <taxon>Candidatus Caccalectryoclostridium</taxon>
    </lineage>
</organism>
<dbReference type="GO" id="GO:0008878">
    <property type="term" value="F:glucose-1-phosphate adenylyltransferase activity"/>
    <property type="evidence" value="ECO:0007669"/>
    <property type="project" value="UniProtKB-EC"/>
</dbReference>
<feature type="domain" description="Glucose-1-phosphate adenylyltransferase/Bifunctional protein GlmU-like C-terminal hexapeptide" evidence="4">
    <location>
        <begin position="286"/>
        <end position="354"/>
    </location>
</feature>
<dbReference type="Pfam" id="PF00483">
    <property type="entry name" value="NTP_transferase"/>
    <property type="match status" value="1"/>
</dbReference>
<dbReference type="Gene3D" id="3.90.550.10">
    <property type="entry name" value="Spore Coat Polysaccharide Biosynthesis Protein SpsA, Chain A"/>
    <property type="match status" value="1"/>
</dbReference>
<dbReference type="AlphaFoldDB" id="A0A9D1MLJ4"/>
<dbReference type="InterPro" id="IPR011004">
    <property type="entry name" value="Trimer_LpxA-like_sf"/>
</dbReference>
<accession>A0A9D1MLJ4</accession>
<protein>
    <submittedName>
        <fullName evidence="5">Glucose-1-phosphate adenylyltransferase subunit GlgD</fullName>
        <ecNumber evidence="5">2.7.7.27</ecNumber>
    </submittedName>
</protein>
<dbReference type="Proteomes" id="UP000824145">
    <property type="component" value="Unassembled WGS sequence"/>
</dbReference>
<comment type="caution">
    <text evidence="5">The sequence shown here is derived from an EMBL/GenBank/DDBJ whole genome shotgun (WGS) entry which is preliminary data.</text>
</comment>
<comment type="similarity">
    <text evidence="1">Belongs to the bacterial/plant glucose-1-phosphate adenylyltransferase family.</text>
</comment>
<evidence type="ECO:0000256" key="1">
    <source>
        <dbReference type="ARBA" id="ARBA00010443"/>
    </source>
</evidence>
<keyword evidence="2" id="KW-0320">Glycogen biosynthesis</keyword>
<keyword evidence="5" id="KW-0808">Transferase</keyword>
<evidence type="ECO:0000313" key="5">
    <source>
        <dbReference type="EMBL" id="HIU62322.1"/>
    </source>
</evidence>
<dbReference type="Gene3D" id="2.160.10.10">
    <property type="entry name" value="Hexapeptide repeat proteins"/>
    <property type="match status" value="1"/>
</dbReference>
<dbReference type="SUPFAM" id="SSF53448">
    <property type="entry name" value="Nucleotide-diphospho-sugar transferases"/>
    <property type="match status" value="1"/>
</dbReference>
<name>A0A9D1MLJ4_9FIRM</name>
<dbReference type="InterPro" id="IPR029044">
    <property type="entry name" value="Nucleotide-diphossugar_trans"/>
</dbReference>
<dbReference type="PANTHER" id="PTHR43523">
    <property type="entry name" value="GLUCOSE-1-PHOSPHATE ADENYLYLTRANSFERASE-RELATED"/>
    <property type="match status" value="1"/>
</dbReference>
<evidence type="ECO:0000259" key="4">
    <source>
        <dbReference type="Pfam" id="PF24894"/>
    </source>
</evidence>
<gene>
    <name evidence="5" type="primary">glgD</name>
    <name evidence="5" type="ORF">IAB07_00950</name>
</gene>
<dbReference type="SUPFAM" id="SSF51161">
    <property type="entry name" value="Trimeric LpxA-like enzymes"/>
    <property type="match status" value="1"/>
</dbReference>
<dbReference type="EMBL" id="DVNJ01000002">
    <property type="protein sequence ID" value="HIU62322.1"/>
    <property type="molecule type" value="Genomic_DNA"/>
</dbReference>
<sequence length="370" mass="41360">MNDIMGIIFASDNETKLNELTLHRTTASLPFCGRYRFIDFTLSNFVNSQITNLGIITRNNYSSLTDHIRMGRDWDLNRKNGGIAVFPPYFSNSARSMNRGKIEALYSVLDFMEKAPEEYVVVTNSNIAANIDFDSVFLAHVAKGADITMLTYTACPNTSRKVIVAEDMAGRVTDIRITQTPSTTPAEMGLNIYLLKKQLLIELIGDSYERGYTDFEKHILQQKKDSLKIYGYHVDGYVGVIDDIKSYYHESMRILDTDLRNDLFTRNGTIFTKVKDSVPTRYRDGANVKNSLIADGCDINGTVVNSILFRGVKVEAGAVIENSIVMEGGKVCAGAKMSYIIADKDVTITEDKKISGYETYPMVIVKGKTV</sequence>
<dbReference type="PANTHER" id="PTHR43523:SF6">
    <property type="entry name" value="GLYCOGEN BIOSYNTHESIS PROTEIN GLGD"/>
    <property type="match status" value="1"/>
</dbReference>
<dbReference type="Pfam" id="PF24894">
    <property type="entry name" value="Hexapep_GlmU"/>
    <property type="match status" value="1"/>
</dbReference>
<dbReference type="InterPro" id="IPR056818">
    <property type="entry name" value="GlmU/GlgC-like_hexapep"/>
</dbReference>
<keyword evidence="5" id="KW-0548">Nucleotidyltransferase</keyword>
<evidence type="ECO:0000259" key="3">
    <source>
        <dbReference type="Pfam" id="PF00483"/>
    </source>
</evidence>
<dbReference type="CDD" id="cd04651">
    <property type="entry name" value="LbH_G1P_AT_C"/>
    <property type="match status" value="1"/>
</dbReference>
<dbReference type="EC" id="2.7.7.27" evidence="5"/>
<dbReference type="InterPro" id="IPR011832">
    <property type="entry name" value="GlgDAde_trans"/>
</dbReference>
<feature type="domain" description="Nucleotidyl transferase" evidence="3">
    <location>
        <begin position="6"/>
        <end position="225"/>
    </location>
</feature>
<dbReference type="GO" id="GO:0005978">
    <property type="term" value="P:glycogen biosynthetic process"/>
    <property type="evidence" value="ECO:0007669"/>
    <property type="project" value="UniProtKB-KW"/>
</dbReference>
<evidence type="ECO:0000313" key="6">
    <source>
        <dbReference type="Proteomes" id="UP000824145"/>
    </source>
</evidence>
<dbReference type="InterPro" id="IPR005835">
    <property type="entry name" value="NTP_transferase_dom"/>
</dbReference>
<proteinExistence type="inferred from homology"/>